<dbReference type="SMART" id="SM00116">
    <property type="entry name" value="CBS"/>
    <property type="match status" value="2"/>
</dbReference>
<dbReference type="RefSeq" id="WP_197114669.1">
    <property type="nucleotide sequence ID" value="NZ_JACBXQ010000002.1"/>
</dbReference>
<dbReference type="PROSITE" id="PS51371">
    <property type="entry name" value="CBS"/>
    <property type="match status" value="2"/>
</dbReference>
<dbReference type="InterPro" id="IPR029069">
    <property type="entry name" value="HotDog_dom_sf"/>
</dbReference>
<protein>
    <submittedName>
        <fullName evidence="4">CBS domain-containing protein</fullName>
    </submittedName>
</protein>
<proteinExistence type="predicted"/>
<dbReference type="Proteomes" id="UP000721415">
    <property type="component" value="Unassembled WGS sequence"/>
</dbReference>
<accession>A0ABS0LRI0</accession>
<dbReference type="Gene3D" id="1.10.10.10">
    <property type="entry name" value="Winged helix-like DNA-binding domain superfamily/Winged helix DNA-binding domain"/>
    <property type="match status" value="1"/>
</dbReference>
<evidence type="ECO:0000256" key="1">
    <source>
        <dbReference type="ARBA" id="ARBA00023122"/>
    </source>
</evidence>
<name>A0ABS0LRI0_9LACT</name>
<dbReference type="Gene3D" id="3.10.580.10">
    <property type="entry name" value="CBS-domain"/>
    <property type="match status" value="1"/>
</dbReference>
<dbReference type="Gene3D" id="3.40.1390.20">
    <property type="entry name" value="HprK N-terminal domain-like"/>
    <property type="match status" value="1"/>
</dbReference>
<dbReference type="Pfam" id="PF00571">
    <property type="entry name" value="CBS"/>
    <property type="match status" value="2"/>
</dbReference>
<dbReference type="SUPFAM" id="SSF46785">
    <property type="entry name" value="Winged helix' DNA-binding domain"/>
    <property type="match status" value="1"/>
</dbReference>
<evidence type="ECO:0000256" key="2">
    <source>
        <dbReference type="PROSITE-ProRule" id="PRU00703"/>
    </source>
</evidence>
<dbReference type="SUPFAM" id="SSF75138">
    <property type="entry name" value="HprK N-terminal domain-like"/>
    <property type="match status" value="1"/>
</dbReference>
<feature type="domain" description="CBS" evidence="3">
    <location>
        <begin position="255"/>
        <end position="311"/>
    </location>
</feature>
<dbReference type="Pfam" id="PF07085">
    <property type="entry name" value="DRTGG"/>
    <property type="match status" value="1"/>
</dbReference>
<dbReference type="Gene3D" id="3.10.129.10">
    <property type="entry name" value="Hotdog Thioesterase"/>
    <property type="match status" value="1"/>
</dbReference>
<dbReference type="InterPro" id="IPR036388">
    <property type="entry name" value="WH-like_DNA-bd_sf"/>
</dbReference>
<keyword evidence="1 2" id="KW-0129">CBS domain</keyword>
<dbReference type="EMBL" id="JACBXQ010000002">
    <property type="protein sequence ID" value="MBG9985879.1"/>
    <property type="molecule type" value="Genomic_DNA"/>
</dbReference>
<keyword evidence="5" id="KW-1185">Reference proteome</keyword>
<dbReference type="InterPro" id="IPR000644">
    <property type="entry name" value="CBS_dom"/>
</dbReference>
<reference evidence="4 5" key="1">
    <citation type="submission" date="2020-07" db="EMBL/GenBank/DDBJ databases">
        <title>Facklamia lactis sp. nov., isolated from raw milk.</title>
        <authorList>
            <person name="Doll E.V."/>
            <person name="Huptas C."/>
            <person name="Staib L."/>
            <person name="Wenning M."/>
            <person name="Scherer S."/>
        </authorList>
    </citation>
    <scope>NUCLEOTIDE SEQUENCE [LARGE SCALE GENOMIC DNA]</scope>
    <source>
        <strain evidence="4 5">DSM 111018</strain>
    </source>
</reference>
<organism evidence="4 5">
    <name type="scientific">Facklamia lactis</name>
    <dbReference type="NCBI Taxonomy" id="2749967"/>
    <lineage>
        <taxon>Bacteria</taxon>
        <taxon>Bacillati</taxon>
        <taxon>Bacillota</taxon>
        <taxon>Bacilli</taxon>
        <taxon>Lactobacillales</taxon>
        <taxon>Aerococcaceae</taxon>
        <taxon>Facklamia</taxon>
    </lineage>
</organism>
<dbReference type="PANTHER" id="PTHR43080:SF2">
    <property type="entry name" value="CBS DOMAIN-CONTAINING PROTEIN"/>
    <property type="match status" value="1"/>
</dbReference>
<gene>
    <name evidence="4" type="ORF">HZY91_03105</name>
</gene>
<comment type="caution">
    <text evidence="4">The sequence shown here is derived from an EMBL/GenBank/DDBJ whole genome shotgun (WGS) entry which is preliminary data.</text>
</comment>
<dbReference type="SUPFAM" id="SSF54637">
    <property type="entry name" value="Thioesterase/thiol ester dehydrase-isomerase"/>
    <property type="match status" value="1"/>
</dbReference>
<dbReference type="SUPFAM" id="SSF54631">
    <property type="entry name" value="CBS-domain pair"/>
    <property type="match status" value="1"/>
</dbReference>
<dbReference type="InterPro" id="IPR051257">
    <property type="entry name" value="Diverse_CBS-Domain"/>
</dbReference>
<evidence type="ECO:0000313" key="5">
    <source>
        <dbReference type="Proteomes" id="UP000721415"/>
    </source>
</evidence>
<dbReference type="InterPro" id="IPR036390">
    <property type="entry name" value="WH_DNA-bd_sf"/>
</dbReference>
<evidence type="ECO:0000313" key="4">
    <source>
        <dbReference type="EMBL" id="MBG9985879.1"/>
    </source>
</evidence>
<dbReference type="InterPro" id="IPR028979">
    <property type="entry name" value="Ser_kin/Pase_Hpr-like_N_sf"/>
</dbReference>
<sequence length="443" mass="49712">MVTKHDRIIQYIQSLPIGSKISVRSLAKQMQMSEGTAYRAIKDAENEGLVSTIERVGTIRIEQKIDNIAGSLTFSDILPLIDGEILGGEKGLNKPLSKFIIGAMTLSAMEKYFENHSLIIVGNRSEVHRHSLKNGVAVLITGGFKADPDVVALANHYELPIMKTSYDTYTVASLINQSMNEQMIKQEIVTVEEVYTSIDKTVSLAPTDTVEIFHQKSEKTGLSRFPVVNNNRLVGVVTANDLIGRGEKVSIERAMSKNVITVKLHMSIASVSYKMIWEDIEMIPVVADNLQLLGVISRQDVMKALQNIQQETQTVNTYETELLKHIEEVTPNSYNRNYDYCLEVQPQMVNTLGSMSYGSLCELITQLAIRKVKDVTGHNNVIESFNLNYFTMIQLGNQIDFQIEILNHNRRSATTEVKIFIENILVAQALTESQMVNKRIKEV</sequence>
<feature type="domain" description="CBS" evidence="3">
    <location>
        <begin position="195"/>
        <end position="253"/>
    </location>
</feature>
<evidence type="ECO:0000259" key="3">
    <source>
        <dbReference type="PROSITE" id="PS51371"/>
    </source>
</evidence>
<dbReference type="PANTHER" id="PTHR43080">
    <property type="entry name" value="CBS DOMAIN-CONTAINING PROTEIN CBSX3, MITOCHONDRIAL"/>
    <property type="match status" value="1"/>
</dbReference>
<dbReference type="InterPro" id="IPR046342">
    <property type="entry name" value="CBS_dom_sf"/>
</dbReference>
<dbReference type="InterPro" id="IPR010766">
    <property type="entry name" value="DRTGG"/>
</dbReference>
<dbReference type="CDD" id="cd04596">
    <property type="entry name" value="CBS_pair_DRTGG_assoc"/>
    <property type="match status" value="1"/>
</dbReference>